<reference evidence="1" key="1">
    <citation type="submission" date="2021-03" db="EMBL/GenBank/DDBJ databases">
        <title>Evolutionary innovations through gain and loss of genes in the ectomycorrhizal Boletales.</title>
        <authorList>
            <person name="Wu G."/>
            <person name="Miyauchi S."/>
            <person name="Morin E."/>
            <person name="Yang Z.-L."/>
            <person name="Xu J."/>
            <person name="Martin F.M."/>
        </authorList>
    </citation>
    <scope>NUCLEOTIDE SEQUENCE</scope>
    <source>
        <strain evidence="1">BR01</strain>
    </source>
</reference>
<keyword evidence="2" id="KW-1185">Reference proteome</keyword>
<name>A0A8I2YDI5_9AGAM</name>
<proteinExistence type="predicted"/>
<organism evidence="1 2">
    <name type="scientific">Boletus reticuloceps</name>
    <dbReference type="NCBI Taxonomy" id="495285"/>
    <lineage>
        <taxon>Eukaryota</taxon>
        <taxon>Fungi</taxon>
        <taxon>Dikarya</taxon>
        <taxon>Basidiomycota</taxon>
        <taxon>Agaricomycotina</taxon>
        <taxon>Agaricomycetes</taxon>
        <taxon>Agaricomycetidae</taxon>
        <taxon>Boletales</taxon>
        <taxon>Boletineae</taxon>
        <taxon>Boletaceae</taxon>
        <taxon>Boletoideae</taxon>
        <taxon>Boletus</taxon>
    </lineage>
</organism>
<dbReference type="AlphaFoldDB" id="A0A8I2YDI5"/>
<dbReference type="OrthoDB" id="2692158at2759"/>
<comment type="caution">
    <text evidence="1">The sequence shown here is derived from an EMBL/GenBank/DDBJ whole genome shotgun (WGS) entry which is preliminary data.</text>
</comment>
<protein>
    <recommendedName>
        <fullName evidence="3">C2 domain-containing protein</fullName>
    </recommendedName>
</protein>
<dbReference type="Proteomes" id="UP000683000">
    <property type="component" value="Unassembled WGS sequence"/>
</dbReference>
<evidence type="ECO:0000313" key="2">
    <source>
        <dbReference type="Proteomes" id="UP000683000"/>
    </source>
</evidence>
<evidence type="ECO:0000313" key="1">
    <source>
        <dbReference type="EMBL" id="KAG6369853.1"/>
    </source>
</evidence>
<sequence length="107" mass="12149">MSIRAEDIVAGFRGMPVGFYVVVQFDGTKRRTENKPICLHESIVEWDEKIQLPSEPSAKIKPSVCASFEFSPMLENGEVLCTVEIYVGDLVDNTHCRNYISWTSVEY</sequence>
<dbReference type="EMBL" id="JAGFBS010000062">
    <property type="protein sequence ID" value="KAG6369853.1"/>
    <property type="molecule type" value="Genomic_DNA"/>
</dbReference>
<accession>A0A8I2YDI5</accession>
<evidence type="ECO:0008006" key="3">
    <source>
        <dbReference type="Google" id="ProtNLM"/>
    </source>
</evidence>
<gene>
    <name evidence="1" type="ORF">JVT61DRAFT_13413</name>
</gene>